<name>A0A6J7CUF6_9ZZZZ</name>
<gene>
    <name evidence="1" type="ORF">UFOPK3364_00272</name>
</gene>
<organism evidence="1">
    <name type="scientific">freshwater metagenome</name>
    <dbReference type="NCBI Taxonomy" id="449393"/>
    <lineage>
        <taxon>unclassified sequences</taxon>
        <taxon>metagenomes</taxon>
        <taxon>ecological metagenomes</taxon>
    </lineage>
</organism>
<reference evidence="1" key="1">
    <citation type="submission" date="2020-05" db="EMBL/GenBank/DDBJ databases">
        <authorList>
            <person name="Chiriac C."/>
            <person name="Salcher M."/>
            <person name="Ghai R."/>
            <person name="Kavagutti S V."/>
        </authorList>
    </citation>
    <scope>NUCLEOTIDE SEQUENCE</scope>
</reference>
<proteinExistence type="predicted"/>
<protein>
    <submittedName>
        <fullName evidence="1">Unannotated protein</fullName>
    </submittedName>
</protein>
<sequence length="76" mass="9070">MRRHYKFNTYSYLWLLYVSPKKISLHAFTETRCSAAGEPAAKRLEGCRAGRTRIYRWRRLFRAPTILMTIPTRMTT</sequence>
<dbReference type="EMBL" id="CAFBLO010000014">
    <property type="protein sequence ID" value="CAB4861496.1"/>
    <property type="molecule type" value="Genomic_DNA"/>
</dbReference>
<dbReference type="AlphaFoldDB" id="A0A6J7CUF6"/>
<accession>A0A6J7CUF6</accession>
<evidence type="ECO:0000313" key="1">
    <source>
        <dbReference type="EMBL" id="CAB4861496.1"/>
    </source>
</evidence>